<dbReference type="InterPro" id="IPR053218">
    <property type="entry name" value="Pathogen-related_defense"/>
</dbReference>
<dbReference type="Proteomes" id="UP000236544">
    <property type="component" value="Unassembled WGS sequence"/>
</dbReference>
<accession>A0A0N7MLP0</accession>
<protein>
    <submittedName>
        <fullName evidence="1">LAQU0S07e00936g1_1</fullName>
    </submittedName>
</protein>
<dbReference type="AlphaFoldDB" id="A0A0N7MLP0"/>
<evidence type="ECO:0000313" key="1">
    <source>
        <dbReference type="EMBL" id="CUS22824.1"/>
    </source>
</evidence>
<name>A0A0N7MLP0_9SACH</name>
<sequence>MTEQSTPLWLQDRDTVIAQTPAHMWRLGRPTYKFTDRRLERERHVHFEPGSLEYLVTNLARVFEMEATNKANPDDWISVDPQVFKMTVNGSREYTVQDIVTKGGYNVFLGDLPNYKASESDYAKSEDAFHKAFRTGFLWELLTLEAELPIATFTWRHWGQQNGVFNGHKGDGSVLDIKGTTRATLNDKLQLVRLEHTFDAPGMIDTLSGVCPMAH</sequence>
<dbReference type="EMBL" id="LN890573">
    <property type="protein sequence ID" value="CUS22824.1"/>
    <property type="molecule type" value="Genomic_DNA"/>
</dbReference>
<proteinExistence type="predicted"/>
<keyword evidence="2" id="KW-1185">Reference proteome</keyword>
<dbReference type="OrthoDB" id="65445at2759"/>
<gene>
    <name evidence="1" type="ORF">LAQU0_S07e00936g</name>
</gene>
<dbReference type="PANTHER" id="PTHR31723">
    <property type="entry name" value="PATHOGENESIS-RELATED FAMILY PROTEIN"/>
    <property type="match status" value="1"/>
</dbReference>
<reference evidence="2" key="1">
    <citation type="submission" date="2015-10" db="EMBL/GenBank/DDBJ databases">
        <authorList>
            <person name="Devillers H."/>
        </authorList>
    </citation>
    <scope>NUCLEOTIDE SEQUENCE [LARGE SCALE GENOMIC DNA]</scope>
</reference>
<evidence type="ECO:0000313" key="2">
    <source>
        <dbReference type="Proteomes" id="UP000236544"/>
    </source>
</evidence>
<organism evidence="1 2">
    <name type="scientific">Lachancea quebecensis</name>
    <dbReference type="NCBI Taxonomy" id="1654605"/>
    <lineage>
        <taxon>Eukaryota</taxon>
        <taxon>Fungi</taxon>
        <taxon>Dikarya</taxon>
        <taxon>Ascomycota</taxon>
        <taxon>Saccharomycotina</taxon>
        <taxon>Saccharomycetes</taxon>
        <taxon>Saccharomycetales</taxon>
        <taxon>Saccharomycetaceae</taxon>
        <taxon>Lachancea</taxon>
    </lineage>
</organism>
<dbReference type="PANTHER" id="PTHR31723:SF10">
    <property type="entry name" value="PATHOGEN-RELATED PROTEIN"/>
    <property type="match status" value="1"/>
</dbReference>